<proteinExistence type="predicted"/>
<dbReference type="InterPro" id="IPR051235">
    <property type="entry name" value="CEP152/SHC-Transforming"/>
</dbReference>
<feature type="region of interest" description="Disordered" evidence="2">
    <location>
        <begin position="170"/>
        <end position="211"/>
    </location>
</feature>
<organism evidence="3 4">
    <name type="scientific">Coregonus suidteri</name>
    <dbReference type="NCBI Taxonomy" id="861788"/>
    <lineage>
        <taxon>Eukaryota</taxon>
        <taxon>Metazoa</taxon>
        <taxon>Chordata</taxon>
        <taxon>Craniata</taxon>
        <taxon>Vertebrata</taxon>
        <taxon>Euteleostomi</taxon>
        <taxon>Actinopterygii</taxon>
        <taxon>Neopterygii</taxon>
        <taxon>Teleostei</taxon>
        <taxon>Protacanthopterygii</taxon>
        <taxon>Salmoniformes</taxon>
        <taxon>Salmonidae</taxon>
        <taxon>Coregoninae</taxon>
        <taxon>Coregonus</taxon>
    </lineage>
</organism>
<keyword evidence="4" id="KW-1185">Reference proteome</keyword>
<sequence length="557" mass="65056">MCVLSRYERTQQQFRDDVVNRVRSELALEHTAQMDDITADHQLQIQQLQAKLCEATGEMVAVQECYISLCKEKDRLEENLQGRMEEEEERRQKELKTLEESRAALEKLRSDLESQHQETVTKLRALWAEEKDEEVRQQVQTQLTKSKATWREEKEKTERYWAQRLEAAVADARRPRPTDTQESSSQTDLTAEEKACQTSSPEKTKAAPGCSMEELDTRLREQRLQLQREADTARRRAVEDAGKRVQKELQEKHLEDMAKQVEGAVTRGYSRWLQDLPSLPEYKAALQRERENWESEQEQHVQQQVSLALRAAEERWQEERLRSSEEEEQGGAGGDQRVEELQEEVQRWRQLEEDLKTEVEEVAHLQSQVDDLQSQLGREREDKAALLEAELLAARASWSRDKQQEISSLQIFQEEQLKQAQKEARKEANGELERQRKELLLQKEAELQQALRDREEDWKSQEERRGQVERRQGREEAREEVLQELKAGLKEVQAVLLRGGAHKEKENKGEVEGRRRASGSVGELLMSTCKDLLLKAVAQAKKEWKKISEERLLFSLC</sequence>
<evidence type="ECO:0000313" key="4">
    <source>
        <dbReference type="Proteomes" id="UP001356427"/>
    </source>
</evidence>
<comment type="caution">
    <text evidence="3">The sequence shown here is derived from an EMBL/GenBank/DDBJ whole genome shotgun (WGS) entry which is preliminary data.</text>
</comment>
<dbReference type="EMBL" id="JAGTTL010000018">
    <property type="protein sequence ID" value="KAK6309355.1"/>
    <property type="molecule type" value="Genomic_DNA"/>
</dbReference>
<gene>
    <name evidence="3" type="ORF">J4Q44_G00208180</name>
</gene>
<accession>A0AAN8LNG3</accession>
<dbReference type="GO" id="GO:0007099">
    <property type="term" value="P:centriole replication"/>
    <property type="evidence" value="ECO:0007669"/>
    <property type="project" value="TreeGrafter"/>
</dbReference>
<feature type="coiled-coil region" evidence="1">
    <location>
        <begin position="70"/>
        <end position="118"/>
    </location>
</feature>
<feature type="region of interest" description="Disordered" evidence="2">
    <location>
        <begin position="452"/>
        <end position="473"/>
    </location>
</feature>
<dbReference type="Proteomes" id="UP001356427">
    <property type="component" value="Unassembled WGS sequence"/>
</dbReference>
<name>A0AAN8LNG3_9TELE</name>
<reference evidence="3 4" key="1">
    <citation type="submission" date="2021-04" db="EMBL/GenBank/DDBJ databases">
        <authorList>
            <person name="De Guttry C."/>
            <person name="Zahm M."/>
            <person name="Klopp C."/>
            <person name="Cabau C."/>
            <person name="Louis A."/>
            <person name="Berthelot C."/>
            <person name="Parey E."/>
            <person name="Roest Crollius H."/>
            <person name="Montfort J."/>
            <person name="Robinson-Rechavi M."/>
            <person name="Bucao C."/>
            <person name="Bouchez O."/>
            <person name="Gislard M."/>
            <person name="Lluch J."/>
            <person name="Milhes M."/>
            <person name="Lampietro C."/>
            <person name="Lopez Roques C."/>
            <person name="Donnadieu C."/>
            <person name="Braasch I."/>
            <person name="Desvignes T."/>
            <person name="Postlethwait J."/>
            <person name="Bobe J."/>
            <person name="Wedekind C."/>
            <person name="Guiguen Y."/>
        </authorList>
    </citation>
    <scope>NUCLEOTIDE SEQUENCE [LARGE SCALE GENOMIC DNA]</scope>
    <source>
        <strain evidence="3">Cs_M1</strain>
        <tissue evidence="3">Blood</tissue>
    </source>
</reference>
<dbReference type="PANTHER" id="PTHR10337:SF6">
    <property type="entry name" value="CENTROSOMAL PROTEIN OF 152 KDA"/>
    <property type="match status" value="1"/>
</dbReference>
<protein>
    <submittedName>
        <fullName evidence="3">Uncharacterized protein</fullName>
    </submittedName>
</protein>
<evidence type="ECO:0000256" key="1">
    <source>
        <dbReference type="SAM" id="Coils"/>
    </source>
</evidence>
<dbReference type="PANTHER" id="PTHR10337">
    <property type="entry name" value="SHC TRANSFORMING PROTEIN"/>
    <property type="match status" value="1"/>
</dbReference>
<dbReference type="GO" id="GO:0005813">
    <property type="term" value="C:centrosome"/>
    <property type="evidence" value="ECO:0007669"/>
    <property type="project" value="TreeGrafter"/>
</dbReference>
<feature type="compositionally biased region" description="Polar residues" evidence="2">
    <location>
        <begin position="180"/>
        <end position="189"/>
    </location>
</feature>
<evidence type="ECO:0000256" key="2">
    <source>
        <dbReference type="SAM" id="MobiDB-lite"/>
    </source>
</evidence>
<dbReference type="AlphaFoldDB" id="A0AAN8LNG3"/>
<evidence type="ECO:0000313" key="3">
    <source>
        <dbReference type="EMBL" id="KAK6309355.1"/>
    </source>
</evidence>
<keyword evidence="1" id="KW-0175">Coiled coil</keyword>
<feature type="region of interest" description="Disordered" evidence="2">
    <location>
        <begin position="318"/>
        <end position="339"/>
    </location>
</feature>